<protein>
    <submittedName>
        <fullName evidence="3">Inner membrane protein yohD</fullName>
    </submittedName>
</protein>
<evidence type="ECO:0000256" key="1">
    <source>
        <dbReference type="SAM" id="Phobius"/>
    </source>
</evidence>
<feature type="transmembrane region" description="Helical" evidence="1">
    <location>
        <begin position="165"/>
        <end position="182"/>
    </location>
</feature>
<evidence type="ECO:0000259" key="2">
    <source>
        <dbReference type="Pfam" id="PF09335"/>
    </source>
</evidence>
<evidence type="ECO:0000313" key="3">
    <source>
        <dbReference type="EMBL" id="CCO93207.1"/>
    </source>
</evidence>
<accession>A0A830ZRT5</accession>
<reference evidence="3 4" key="2">
    <citation type="submission" date="2013-04" db="EMBL/GenBank/DDBJ databases">
        <title>Comparative genomics of 12 strains of Erwinia amylovora identifies a pan-genome with a large conserved core and provides insights into host specificity.</title>
        <authorList>
            <person name="Mann R.A."/>
            <person name="Smits T.H.M."/>
            <person name="Buehlmann A."/>
            <person name="Blom J."/>
            <person name="Goesmann A."/>
            <person name="Frey J.E."/>
            <person name="Plummer K.M."/>
            <person name="Beer S.V."/>
            <person name="Luck J."/>
            <person name="Duffy B."/>
            <person name="Rodoni B."/>
        </authorList>
    </citation>
    <scope>NUCLEOTIDE SEQUENCE [LARGE SCALE GENOMIC DNA]</scope>
    <source>
        <strain evidence="4">CFBP 1232</strain>
    </source>
</reference>
<dbReference type="InterPro" id="IPR032816">
    <property type="entry name" value="VTT_dom"/>
</dbReference>
<keyword evidence="1" id="KW-1133">Transmembrane helix</keyword>
<dbReference type="Proteomes" id="UP000013111">
    <property type="component" value="Unassembled WGS sequence"/>
</dbReference>
<dbReference type="RefSeq" id="WP_004156765.1">
    <property type="nucleotide sequence ID" value="NZ_BAYW01000016.1"/>
</dbReference>
<organism evidence="3 4">
    <name type="scientific">Erwinia amylovora NBRC 12687 = CFBP 1232</name>
    <dbReference type="NCBI Taxonomy" id="1219359"/>
    <lineage>
        <taxon>Bacteria</taxon>
        <taxon>Pseudomonadati</taxon>
        <taxon>Pseudomonadota</taxon>
        <taxon>Gammaproteobacteria</taxon>
        <taxon>Enterobacterales</taxon>
        <taxon>Erwiniaceae</taxon>
        <taxon>Erwinia</taxon>
    </lineage>
</organism>
<comment type="caution">
    <text evidence="3">The sequence shown here is derived from an EMBL/GenBank/DDBJ whole genome shotgun (WGS) entry which is preliminary data.</text>
</comment>
<dbReference type="PANTHER" id="PTHR42709">
    <property type="entry name" value="ALKALINE PHOSPHATASE LIKE PROTEIN"/>
    <property type="match status" value="1"/>
</dbReference>
<dbReference type="PANTHER" id="PTHR42709:SF2">
    <property type="entry name" value="INNER MEMBRANE PROTEIN YOHD"/>
    <property type="match status" value="1"/>
</dbReference>
<dbReference type="AlphaFoldDB" id="A0A830ZRT5"/>
<feature type="domain" description="VTT" evidence="2">
    <location>
        <begin position="25"/>
        <end position="145"/>
    </location>
</feature>
<keyword evidence="1" id="KW-0472">Membrane</keyword>
<evidence type="ECO:0000313" key="4">
    <source>
        <dbReference type="Proteomes" id="UP000013111"/>
    </source>
</evidence>
<keyword evidence="1" id="KW-0812">Transmembrane</keyword>
<feature type="transmembrane region" description="Helical" evidence="1">
    <location>
        <begin position="12"/>
        <end position="34"/>
    </location>
</feature>
<name>A0A830ZRT5_ERWAM</name>
<dbReference type="Pfam" id="PF09335">
    <property type="entry name" value="VTT_dom"/>
    <property type="match status" value="1"/>
</dbReference>
<dbReference type="InterPro" id="IPR051311">
    <property type="entry name" value="DedA_domain"/>
</dbReference>
<proteinExistence type="predicted"/>
<sequence>MQIDVNTLIAHYGYWALFIGCLAEGETFTLLGGVAAHEGLLRYSGAILAAMCGGMLGDCALFFIGRHYGETILRRFKQHRQPVARANRLIRSRPVLFVIGVRFMYGLRIVGPIIIGASKLPPRQFLLCNLIGAALWATIFVSLGYLGGQVIAPWLHQLEQHLKPLFWLLLMVAIVWGLRFALKRRAKS</sequence>
<dbReference type="GeneID" id="97605538"/>
<dbReference type="EMBL" id="CAPB01000009">
    <property type="protein sequence ID" value="CCO93207.1"/>
    <property type="molecule type" value="Genomic_DNA"/>
</dbReference>
<dbReference type="GO" id="GO:0005886">
    <property type="term" value="C:plasma membrane"/>
    <property type="evidence" value="ECO:0007669"/>
    <property type="project" value="TreeGrafter"/>
</dbReference>
<feature type="transmembrane region" description="Helical" evidence="1">
    <location>
        <begin position="125"/>
        <end position="145"/>
    </location>
</feature>
<feature type="transmembrane region" description="Helical" evidence="1">
    <location>
        <begin position="46"/>
        <end position="65"/>
    </location>
</feature>
<gene>
    <name evidence="3" type="ORF">BN437_1265</name>
</gene>
<reference evidence="3 4" key="1">
    <citation type="submission" date="2012-11" db="EMBL/GenBank/DDBJ databases">
        <authorList>
            <person name="Linke B."/>
        </authorList>
    </citation>
    <scope>NUCLEOTIDE SEQUENCE [LARGE SCALE GENOMIC DNA]</scope>
    <source>
        <strain evidence="4">CFBP 1232</strain>
    </source>
</reference>
<feature type="transmembrane region" description="Helical" evidence="1">
    <location>
        <begin position="95"/>
        <end position="118"/>
    </location>
</feature>